<evidence type="ECO:0000256" key="9">
    <source>
        <dbReference type="ARBA" id="ARBA00023242"/>
    </source>
</evidence>
<keyword evidence="7" id="KW-0238">DNA-binding</keyword>
<evidence type="ECO:0000313" key="15">
    <source>
        <dbReference type="Proteomes" id="UP000235965"/>
    </source>
</evidence>
<dbReference type="SMART" id="SM00225">
    <property type="entry name" value="BTB"/>
    <property type="match status" value="1"/>
</dbReference>
<dbReference type="SUPFAM" id="SSF57667">
    <property type="entry name" value="beta-beta-alpha zinc fingers"/>
    <property type="match status" value="1"/>
</dbReference>
<dbReference type="InterPro" id="IPR013087">
    <property type="entry name" value="Znf_C2H2_type"/>
</dbReference>
<dbReference type="PROSITE" id="PS50097">
    <property type="entry name" value="BTB"/>
    <property type="match status" value="1"/>
</dbReference>
<dbReference type="EMBL" id="NEVH01019960">
    <property type="protein sequence ID" value="PNF22246.1"/>
    <property type="molecule type" value="Genomic_DNA"/>
</dbReference>
<evidence type="ECO:0000256" key="11">
    <source>
        <dbReference type="SAM" id="MobiDB-lite"/>
    </source>
</evidence>
<keyword evidence="5" id="KW-0862">Zinc</keyword>
<evidence type="ECO:0008006" key="16">
    <source>
        <dbReference type="Google" id="ProtNLM"/>
    </source>
</evidence>
<dbReference type="InterPro" id="IPR011333">
    <property type="entry name" value="SKP1/BTB/POZ_sf"/>
</dbReference>
<dbReference type="Pfam" id="PF13912">
    <property type="entry name" value="zf-C2H2_6"/>
    <property type="match status" value="1"/>
</dbReference>
<feature type="region of interest" description="Disordered" evidence="11">
    <location>
        <begin position="434"/>
        <end position="475"/>
    </location>
</feature>
<dbReference type="Pfam" id="PF00651">
    <property type="entry name" value="BTB"/>
    <property type="match status" value="1"/>
</dbReference>
<dbReference type="OrthoDB" id="8117402at2759"/>
<organism evidence="14 15">
    <name type="scientific">Cryptotermes secundus</name>
    <dbReference type="NCBI Taxonomy" id="105785"/>
    <lineage>
        <taxon>Eukaryota</taxon>
        <taxon>Metazoa</taxon>
        <taxon>Ecdysozoa</taxon>
        <taxon>Arthropoda</taxon>
        <taxon>Hexapoda</taxon>
        <taxon>Insecta</taxon>
        <taxon>Pterygota</taxon>
        <taxon>Neoptera</taxon>
        <taxon>Polyneoptera</taxon>
        <taxon>Dictyoptera</taxon>
        <taxon>Blattodea</taxon>
        <taxon>Blattoidea</taxon>
        <taxon>Termitoidae</taxon>
        <taxon>Kalotermitidae</taxon>
        <taxon>Cryptotermitinae</taxon>
        <taxon>Cryptotermes</taxon>
    </lineage>
</organism>
<feature type="compositionally biased region" description="Acidic residues" evidence="11">
    <location>
        <begin position="209"/>
        <end position="219"/>
    </location>
</feature>
<dbReference type="FunCoup" id="A0A2J7Q100">
    <property type="interactions" value="417"/>
</dbReference>
<evidence type="ECO:0000256" key="1">
    <source>
        <dbReference type="ARBA" id="ARBA00004123"/>
    </source>
</evidence>
<evidence type="ECO:0000259" key="13">
    <source>
        <dbReference type="PROSITE" id="PS50157"/>
    </source>
</evidence>
<feature type="domain" description="C2H2-type" evidence="13">
    <location>
        <begin position="525"/>
        <end position="552"/>
    </location>
</feature>
<dbReference type="PANTHER" id="PTHR24394:SF44">
    <property type="entry name" value="ZINC FINGER PROTEIN 271-LIKE"/>
    <property type="match status" value="1"/>
</dbReference>
<name>A0A2J7Q100_9NEOP</name>
<keyword evidence="9" id="KW-0539">Nucleus</keyword>
<evidence type="ECO:0000256" key="6">
    <source>
        <dbReference type="ARBA" id="ARBA00023015"/>
    </source>
</evidence>
<evidence type="ECO:0000256" key="7">
    <source>
        <dbReference type="ARBA" id="ARBA00023125"/>
    </source>
</evidence>
<feature type="domain" description="C2H2-type" evidence="13">
    <location>
        <begin position="553"/>
        <end position="576"/>
    </location>
</feature>
<feature type="region of interest" description="Disordered" evidence="11">
    <location>
        <begin position="125"/>
        <end position="305"/>
    </location>
</feature>
<dbReference type="Proteomes" id="UP000235965">
    <property type="component" value="Unassembled WGS sequence"/>
</dbReference>
<evidence type="ECO:0000256" key="2">
    <source>
        <dbReference type="ARBA" id="ARBA00022723"/>
    </source>
</evidence>
<dbReference type="PROSITE" id="PS00028">
    <property type="entry name" value="ZINC_FINGER_C2H2_1"/>
    <property type="match status" value="3"/>
</dbReference>
<dbReference type="InParanoid" id="A0A2J7Q100"/>
<feature type="compositionally biased region" description="Basic and acidic residues" evidence="11">
    <location>
        <begin position="156"/>
        <end position="169"/>
    </location>
</feature>
<gene>
    <name evidence="14" type="ORF">B7P43_G02942</name>
</gene>
<dbReference type="GO" id="GO:0005634">
    <property type="term" value="C:nucleus"/>
    <property type="evidence" value="ECO:0007669"/>
    <property type="project" value="UniProtKB-SubCell"/>
</dbReference>
<dbReference type="Gene3D" id="3.30.710.10">
    <property type="entry name" value="Potassium Channel Kv1.1, Chain A"/>
    <property type="match status" value="1"/>
</dbReference>
<keyword evidence="4 10" id="KW-0863">Zinc-finger</keyword>
<keyword evidence="15" id="KW-1185">Reference proteome</keyword>
<evidence type="ECO:0000256" key="5">
    <source>
        <dbReference type="ARBA" id="ARBA00022833"/>
    </source>
</evidence>
<evidence type="ECO:0000313" key="14">
    <source>
        <dbReference type="EMBL" id="PNF22246.1"/>
    </source>
</evidence>
<protein>
    <recommendedName>
        <fullName evidence="16">Transcription factor Ken</fullName>
    </recommendedName>
</protein>
<feature type="compositionally biased region" description="Basic and acidic residues" evidence="11">
    <location>
        <begin position="270"/>
        <end position="290"/>
    </location>
</feature>
<comment type="caution">
    <text evidence="14">The sequence shown here is derived from an EMBL/GenBank/DDBJ whole genome shotgun (WGS) entry which is preliminary data.</text>
</comment>
<dbReference type="GO" id="GO:0008270">
    <property type="term" value="F:zinc ion binding"/>
    <property type="evidence" value="ECO:0007669"/>
    <property type="project" value="UniProtKB-KW"/>
</dbReference>
<evidence type="ECO:0000256" key="10">
    <source>
        <dbReference type="PROSITE-ProRule" id="PRU00042"/>
    </source>
</evidence>
<keyword evidence="3" id="KW-0677">Repeat</keyword>
<dbReference type="Gene3D" id="3.30.160.60">
    <property type="entry name" value="Classic Zinc Finger"/>
    <property type="match status" value="2"/>
</dbReference>
<reference evidence="14 15" key="1">
    <citation type="submission" date="2017-12" db="EMBL/GenBank/DDBJ databases">
        <title>Hemimetabolous genomes reveal molecular basis of termite eusociality.</title>
        <authorList>
            <person name="Harrison M.C."/>
            <person name="Jongepier E."/>
            <person name="Robertson H.M."/>
            <person name="Arning N."/>
            <person name="Bitard-Feildel T."/>
            <person name="Chao H."/>
            <person name="Childers C.P."/>
            <person name="Dinh H."/>
            <person name="Doddapaneni H."/>
            <person name="Dugan S."/>
            <person name="Gowin J."/>
            <person name="Greiner C."/>
            <person name="Han Y."/>
            <person name="Hu H."/>
            <person name="Hughes D.S.T."/>
            <person name="Huylmans A.-K."/>
            <person name="Kemena C."/>
            <person name="Kremer L.P.M."/>
            <person name="Lee S.L."/>
            <person name="Lopez-Ezquerra A."/>
            <person name="Mallet L."/>
            <person name="Monroy-Kuhn J.M."/>
            <person name="Moser A."/>
            <person name="Murali S.C."/>
            <person name="Muzny D.M."/>
            <person name="Otani S."/>
            <person name="Piulachs M.-D."/>
            <person name="Poelchau M."/>
            <person name="Qu J."/>
            <person name="Schaub F."/>
            <person name="Wada-Katsumata A."/>
            <person name="Worley K.C."/>
            <person name="Xie Q."/>
            <person name="Ylla G."/>
            <person name="Poulsen M."/>
            <person name="Gibbs R.A."/>
            <person name="Schal C."/>
            <person name="Richards S."/>
            <person name="Belles X."/>
            <person name="Korb J."/>
            <person name="Bornberg-Bauer E."/>
        </authorList>
    </citation>
    <scope>NUCLEOTIDE SEQUENCE [LARGE SCALE GENOMIC DNA]</scope>
    <source>
        <tissue evidence="14">Whole body</tissue>
    </source>
</reference>
<feature type="compositionally biased region" description="Polar residues" evidence="11">
    <location>
        <begin position="245"/>
        <end position="265"/>
    </location>
</feature>
<dbReference type="Pfam" id="PF00096">
    <property type="entry name" value="zf-C2H2"/>
    <property type="match status" value="1"/>
</dbReference>
<dbReference type="PANTHER" id="PTHR24394">
    <property type="entry name" value="ZINC FINGER PROTEIN"/>
    <property type="match status" value="1"/>
</dbReference>
<evidence type="ECO:0000256" key="4">
    <source>
        <dbReference type="ARBA" id="ARBA00022771"/>
    </source>
</evidence>
<dbReference type="CDD" id="cd18315">
    <property type="entry name" value="BTB_POZ_BAB-like"/>
    <property type="match status" value="1"/>
</dbReference>
<keyword evidence="6" id="KW-0805">Transcription regulation</keyword>
<dbReference type="STRING" id="105785.A0A2J7Q100"/>
<keyword evidence="2" id="KW-0479">Metal-binding</keyword>
<evidence type="ECO:0000256" key="3">
    <source>
        <dbReference type="ARBA" id="ARBA00022737"/>
    </source>
</evidence>
<dbReference type="GO" id="GO:0000981">
    <property type="term" value="F:DNA-binding transcription factor activity, RNA polymerase II-specific"/>
    <property type="evidence" value="ECO:0007669"/>
    <property type="project" value="TreeGrafter"/>
</dbReference>
<dbReference type="PROSITE" id="PS50157">
    <property type="entry name" value="ZINC_FINGER_C2H2_2"/>
    <property type="match status" value="2"/>
</dbReference>
<evidence type="ECO:0000259" key="12">
    <source>
        <dbReference type="PROSITE" id="PS50097"/>
    </source>
</evidence>
<feature type="compositionally biased region" description="Basic and acidic residues" evidence="11">
    <location>
        <begin position="220"/>
        <end position="233"/>
    </location>
</feature>
<accession>A0A2J7Q100</accession>
<sequence length="621" mass="68236">MFDSSGLLTLHYGKHHTTLINEIRTWFDGECFADVALVCEGKETLRAHRLVLASSSPLIKQVLQETPSAESPVTIQFPGVRAADMRLLLDFLYTGQAYVQSSDVDSLRELIQLLQIKSDFLDEKYSEPQAAHSQGKESPRQCEPQLSESSTNSESSGKEGSGKASRDSNKQQSTDEISNECGGSANKCDTKSETQEFPLANVTVKKEIQEEESEAEDDGKDAGRISNVRDRSIHQKLTPVRRRSSLNPVNLSMSNADESSDSPQSPGHVRSADVGEHRELSADTSDRDTVTKPSRRKKPTGVQIIRDFPLGIESDERHHQPHDKTLASLLPLDVAHLHHRTKRKPHFTSFYSEPEPDCKLPDDVGKPSDTMQTSPDNYVVTPHRKRRPGFHNSPAQNPPFVPLCPSYIDDIPVHRGRGPHSHLPLPLAASSAPQYLDRPTASPGPGDLTSPPQQHGPEEVKFRPSSGDGSLSGSAEFGAREIGAGWGPWSICQAQVNPGGGESLGGEGGSATSLAPGKAPPVREYRCEYCGKQFGMSWNLKTHLRVHTGEKPFACRLCVAMFKQKAHLLKHLCSVHRNVISEGGEGRFNCCFCEVSFESLQELIRHLSGPHNNLLLSKNLQ</sequence>
<feature type="domain" description="BTB" evidence="12">
    <location>
        <begin position="33"/>
        <end position="101"/>
    </location>
</feature>
<dbReference type="FunFam" id="3.30.160.60:FF:002034">
    <property type="entry name" value="transcription factor Ken"/>
    <property type="match status" value="1"/>
</dbReference>
<dbReference type="SMART" id="SM00355">
    <property type="entry name" value="ZnF_C2H2"/>
    <property type="match status" value="3"/>
</dbReference>
<dbReference type="FunFam" id="3.30.160.60:FF:002059">
    <property type="entry name" value="transcription factor Ken"/>
    <property type="match status" value="1"/>
</dbReference>
<dbReference type="InterPro" id="IPR000210">
    <property type="entry name" value="BTB/POZ_dom"/>
</dbReference>
<dbReference type="SUPFAM" id="SSF54695">
    <property type="entry name" value="POZ domain"/>
    <property type="match status" value="1"/>
</dbReference>
<dbReference type="EMBL" id="NEVH01019960">
    <property type="protein sequence ID" value="PNF22245.1"/>
    <property type="molecule type" value="Genomic_DNA"/>
</dbReference>
<proteinExistence type="predicted"/>
<comment type="subcellular location">
    <subcellularLocation>
        <location evidence="1">Nucleus</location>
    </subcellularLocation>
</comment>
<dbReference type="GO" id="GO:0003677">
    <property type="term" value="F:DNA binding"/>
    <property type="evidence" value="ECO:0007669"/>
    <property type="project" value="UniProtKB-KW"/>
</dbReference>
<keyword evidence="8" id="KW-0804">Transcription</keyword>
<dbReference type="AlphaFoldDB" id="A0A2J7Q100"/>
<dbReference type="InterPro" id="IPR036236">
    <property type="entry name" value="Znf_C2H2_sf"/>
</dbReference>
<evidence type="ECO:0000256" key="8">
    <source>
        <dbReference type="ARBA" id="ARBA00023163"/>
    </source>
</evidence>